<feature type="compositionally biased region" description="Low complexity" evidence="1">
    <location>
        <begin position="33"/>
        <end position="46"/>
    </location>
</feature>
<dbReference type="InParanoid" id="B4JL39"/>
<dbReference type="AlphaFoldDB" id="B4JL39"/>
<keyword evidence="3" id="KW-1185">Reference proteome</keyword>
<accession>B4JL39</accession>
<gene>
    <name evidence="2" type="primary">Dgri\GH12783</name>
    <name evidence="2" type="ORF">Dgri_GH12783</name>
</gene>
<evidence type="ECO:0000256" key="1">
    <source>
        <dbReference type="SAM" id="MobiDB-lite"/>
    </source>
</evidence>
<sequence length="747" mass="81100">MHVLDQIYFSPVLQRKFKALARLKRRRHDLDGKVTGTKRTTAGATGPRSPSDSLNAKLASSETRQYTQITTKLPASDCSNGSNGSQSSDVLTDASTTETNQSTKPKKQHATQTRKRQRPKKKHMPTENSKTRAFNRKTRINRNLRLWLANRRIFIFRSKKNRRQRVRSKPLKKRGEVVRTALDLPTTDPGSDLHFSTDDEELLPTGNVAFGAVAPLRHTLLQSELQRRYIEEIGDMVVQKPKQAHMPPELIVTTPSKSSAGGGVKKLEVYKLTPRTAPEQQGGLQLHSQSNATGARRTYSWHNLNQDSGHARPNFYINDAKPSVKIQKAPPRRSVPSNFIPLGQQRYANADDLHLKLSLKKKIWTGANGDNDGRPLAWYKGHQSQTHAHVASVMATAAAAAALRNAGGAQTRNMFAGSNKDPLATTAAGVGIGAGAGATTSTVSATLPPAYMGAPRRSRKLEQVDLFNACSQKLLMWQQEHKSKMQTSNARLMGGNSGKLDAQEPPQILMRGCKPKKNVKTVGGGGGNDVVHVNISSVSGKGKRKSSMIKIAETTQLVTRFSRTHASAGGGATLANANTNTTNANANANHQMTQMQRLIYKSSDHHQQHHHAGSVSATASGMQRTTSKFKTGGIVVTAVQQSTVNHAAPVGAAGVSRRIRHAHAHTHSHTHGHMGHTHTHNAGLIIKGSCNGAADNILQYRNANALQANKSTTGFSLDTVSLVRKVKTKLKKRKSRTLANAAAAKAK</sequence>
<dbReference type="Proteomes" id="UP000001070">
    <property type="component" value="Unassembled WGS sequence"/>
</dbReference>
<dbReference type="OrthoDB" id="10253041at2759"/>
<evidence type="ECO:0000313" key="2">
    <source>
        <dbReference type="EMBL" id="EDW00292.1"/>
    </source>
</evidence>
<feature type="region of interest" description="Disordered" evidence="1">
    <location>
        <begin position="603"/>
        <end position="623"/>
    </location>
</feature>
<dbReference type="EMBL" id="CH916370">
    <property type="protein sequence ID" value="EDW00292.1"/>
    <property type="molecule type" value="Genomic_DNA"/>
</dbReference>
<feature type="compositionally biased region" description="Basic residues" evidence="1">
    <location>
        <begin position="104"/>
        <end position="123"/>
    </location>
</feature>
<dbReference type="PhylomeDB" id="B4JL39"/>
<feature type="compositionally biased region" description="Polar residues" evidence="1">
    <location>
        <begin position="48"/>
        <end position="103"/>
    </location>
</feature>
<feature type="region of interest" description="Disordered" evidence="1">
    <location>
        <begin position="30"/>
        <end position="131"/>
    </location>
</feature>
<evidence type="ECO:0000313" key="3">
    <source>
        <dbReference type="Proteomes" id="UP000001070"/>
    </source>
</evidence>
<organism evidence="3">
    <name type="scientific">Drosophila grimshawi</name>
    <name type="common">Hawaiian fruit fly</name>
    <name type="synonym">Idiomyia grimshawi</name>
    <dbReference type="NCBI Taxonomy" id="7222"/>
    <lineage>
        <taxon>Eukaryota</taxon>
        <taxon>Metazoa</taxon>
        <taxon>Ecdysozoa</taxon>
        <taxon>Arthropoda</taxon>
        <taxon>Hexapoda</taxon>
        <taxon>Insecta</taxon>
        <taxon>Pterygota</taxon>
        <taxon>Neoptera</taxon>
        <taxon>Endopterygota</taxon>
        <taxon>Diptera</taxon>
        <taxon>Brachycera</taxon>
        <taxon>Muscomorpha</taxon>
        <taxon>Ephydroidea</taxon>
        <taxon>Drosophilidae</taxon>
        <taxon>Drosophila</taxon>
        <taxon>Hawaiian Drosophila</taxon>
    </lineage>
</organism>
<protein>
    <submittedName>
        <fullName evidence="2">GH12783</fullName>
    </submittedName>
</protein>
<dbReference type="OMA" id="HAHMATV"/>
<dbReference type="HOGENOM" id="CLU_421072_0_0_1"/>
<name>B4JL39_DROGR</name>
<proteinExistence type="predicted"/>
<reference evidence="2 3" key="1">
    <citation type="journal article" date="2007" name="Nature">
        <title>Evolution of genes and genomes on the Drosophila phylogeny.</title>
        <authorList>
            <consortium name="Drosophila 12 Genomes Consortium"/>
            <person name="Clark A.G."/>
            <person name="Eisen M.B."/>
            <person name="Smith D.R."/>
            <person name="Bergman C.M."/>
            <person name="Oliver B."/>
            <person name="Markow T.A."/>
            <person name="Kaufman T.C."/>
            <person name="Kellis M."/>
            <person name="Gelbart W."/>
            <person name="Iyer V.N."/>
            <person name="Pollard D.A."/>
            <person name="Sackton T.B."/>
            <person name="Larracuente A.M."/>
            <person name="Singh N.D."/>
            <person name="Abad J.P."/>
            <person name="Abt D.N."/>
            <person name="Adryan B."/>
            <person name="Aguade M."/>
            <person name="Akashi H."/>
            <person name="Anderson W.W."/>
            <person name="Aquadro C.F."/>
            <person name="Ardell D.H."/>
            <person name="Arguello R."/>
            <person name="Artieri C.G."/>
            <person name="Barbash D.A."/>
            <person name="Barker D."/>
            <person name="Barsanti P."/>
            <person name="Batterham P."/>
            <person name="Batzoglou S."/>
            <person name="Begun D."/>
            <person name="Bhutkar A."/>
            <person name="Blanco E."/>
            <person name="Bosak S.A."/>
            <person name="Bradley R.K."/>
            <person name="Brand A.D."/>
            <person name="Brent M.R."/>
            <person name="Brooks A.N."/>
            <person name="Brown R.H."/>
            <person name="Butlin R.K."/>
            <person name="Caggese C."/>
            <person name="Calvi B.R."/>
            <person name="Bernardo de Carvalho A."/>
            <person name="Caspi A."/>
            <person name="Castrezana S."/>
            <person name="Celniker S.E."/>
            <person name="Chang J.L."/>
            <person name="Chapple C."/>
            <person name="Chatterji S."/>
            <person name="Chinwalla A."/>
            <person name="Civetta A."/>
            <person name="Clifton S.W."/>
            <person name="Comeron J.M."/>
            <person name="Costello J.C."/>
            <person name="Coyne J.A."/>
            <person name="Daub J."/>
            <person name="David R.G."/>
            <person name="Delcher A.L."/>
            <person name="Delehaunty K."/>
            <person name="Do C.B."/>
            <person name="Ebling H."/>
            <person name="Edwards K."/>
            <person name="Eickbush T."/>
            <person name="Evans J.D."/>
            <person name="Filipski A."/>
            <person name="Findeiss S."/>
            <person name="Freyhult E."/>
            <person name="Fulton L."/>
            <person name="Fulton R."/>
            <person name="Garcia A.C."/>
            <person name="Gardiner A."/>
            <person name="Garfield D.A."/>
            <person name="Garvin B.E."/>
            <person name="Gibson G."/>
            <person name="Gilbert D."/>
            <person name="Gnerre S."/>
            <person name="Godfrey J."/>
            <person name="Good R."/>
            <person name="Gotea V."/>
            <person name="Gravely B."/>
            <person name="Greenberg A.J."/>
            <person name="Griffiths-Jones S."/>
            <person name="Gross S."/>
            <person name="Guigo R."/>
            <person name="Gustafson E.A."/>
            <person name="Haerty W."/>
            <person name="Hahn M.W."/>
            <person name="Halligan D.L."/>
            <person name="Halpern A.L."/>
            <person name="Halter G.M."/>
            <person name="Han M.V."/>
            <person name="Heger A."/>
            <person name="Hillier L."/>
            <person name="Hinrichs A.S."/>
            <person name="Holmes I."/>
            <person name="Hoskins R.A."/>
            <person name="Hubisz M.J."/>
            <person name="Hultmark D."/>
            <person name="Huntley M.A."/>
            <person name="Jaffe D.B."/>
            <person name="Jagadeeshan S."/>
            <person name="Jeck W.R."/>
            <person name="Johnson J."/>
            <person name="Jones C.D."/>
            <person name="Jordan W.C."/>
            <person name="Karpen G.H."/>
            <person name="Kataoka E."/>
            <person name="Keightley P.D."/>
            <person name="Kheradpour P."/>
            <person name="Kirkness E.F."/>
            <person name="Koerich L.B."/>
            <person name="Kristiansen K."/>
            <person name="Kudrna D."/>
            <person name="Kulathinal R.J."/>
            <person name="Kumar S."/>
            <person name="Kwok R."/>
            <person name="Lander E."/>
            <person name="Langley C.H."/>
            <person name="Lapoint R."/>
            <person name="Lazzaro B.P."/>
            <person name="Lee S.J."/>
            <person name="Levesque L."/>
            <person name="Li R."/>
            <person name="Lin C.F."/>
            <person name="Lin M.F."/>
            <person name="Lindblad-Toh K."/>
            <person name="Llopart A."/>
            <person name="Long M."/>
            <person name="Low L."/>
            <person name="Lozovsky E."/>
            <person name="Lu J."/>
            <person name="Luo M."/>
            <person name="Machado C.A."/>
            <person name="Makalowski W."/>
            <person name="Marzo M."/>
            <person name="Matsuda M."/>
            <person name="Matzkin L."/>
            <person name="McAllister B."/>
            <person name="McBride C.S."/>
            <person name="McKernan B."/>
            <person name="McKernan K."/>
            <person name="Mendez-Lago M."/>
            <person name="Minx P."/>
            <person name="Mollenhauer M.U."/>
            <person name="Montooth K."/>
            <person name="Mount S.M."/>
            <person name="Mu X."/>
            <person name="Myers E."/>
            <person name="Negre B."/>
            <person name="Newfeld S."/>
            <person name="Nielsen R."/>
            <person name="Noor M.A."/>
            <person name="O'Grady P."/>
            <person name="Pachter L."/>
            <person name="Papaceit M."/>
            <person name="Parisi M.J."/>
            <person name="Parisi M."/>
            <person name="Parts L."/>
            <person name="Pedersen J.S."/>
            <person name="Pesole G."/>
            <person name="Phillippy A.M."/>
            <person name="Ponting C.P."/>
            <person name="Pop M."/>
            <person name="Porcelli D."/>
            <person name="Powell J.R."/>
            <person name="Prohaska S."/>
            <person name="Pruitt K."/>
            <person name="Puig M."/>
            <person name="Quesneville H."/>
            <person name="Ram K.R."/>
            <person name="Rand D."/>
            <person name="Rasmussen M.D."/>
            <person name="Reed L.K."/>
            <person name="Reenan R."/>
            <person name="Reily A."/>
            <person name="Remington K.A."/>
            <person name="Rieger T.T."/>
            <person name="Ritchie M.G."/>
            <person name="Robin C."/>
            <person name="Rogers Y.H."/>
            <person name="Rohde C."/>
            <person name="Rozas J."/>
            <person name="Rubenfield M.J."/>
            <person name="Ruiz A."/>
            <person name="Russo S."/>
            <person name="Salzberg S.L."/>
            <person name="Sanchez-Gracia A."/>
            <person name="Saranga D.J."/>
            <person name="Sato H."/>
            <person name="Schaeffer S.W."/>
            <person name="Schatz M.C."/>
            <person name="Schlenke T."/>
            <person name="Schwartz R."/>
            <person name="Segarra C."/>
            <person name="Singh R.S."/>
            <person name="Sirot L."/>
            <person name="Sirota M."/>
            <person name="Sisneros N.B."/>
            <person name="Smith C.D."/>
            <person name="Smith T.F."/>
            <person name="Spieth J."/>
            <person name="Stage D.E."/>
            <person name="Stark A."/>
            <person name="Stephan W."/>
            <person name="Strausberg R.L."/>
            <person name="Strempel S."/>
            <person name="Sturgill D."/>
            <person name="Sutton G."/>
            <person name="Sutton G.G."/>
            <person name="Tao W."/>
            <person name="Teichmann S."/>
            <person name="Tobari Y.N."/>
            <person name="Tomimura Y."/>
            <person name="Tsolas J.M."/>
            <person name="Valente V.L."/>
            <person name="Venter E."/>
            <person name="Venter J.C."/>
            <person name="Vicario S."/>
            <person name="Vieira F.G."/>
            <person name="Vilella A.J."/>
            <person name="Villasante A."/>
            <person name="Walenz B."/>
            <person name="Wang J."/>
            <person name="Wasserman M."/>
            <person name="Watts T."/>
            <person name="Wilson D."/>
            <person name="Wilson R.K."/>
            <person name="Wing R.A."/>
            <person name="Wolfner M.F."/>
            <person name="Wong A."/>
            <person name="Wong G.K."/>
            <person name="Wu C.I."/>
            <person name="Wu G."/>
            <person name="Yamamoto D."/>
            <person name="Yang H.P."/>
            <person name="Yang S.P."/>
            <person name="Yorke J.A."/>
            <person name="Yoshida K."/>
            <person name="Zdobnov E."/>
            <person name="Zhang P."/>
            <person name="Zhang Y."/>
            <person name="Zimin A.V."/>
            <person name="Baldwin J."/>
            <person name="Abdouelleil A."/>
            <person name="Abdulkadir J."/>
            <person name="Abebe A."/>
            <person name="Abera B."/>
            <person name="Abreu J."/>
            <person name="Acer S.C."/>
            <person name="Aftuck L."/>
            <person name="Alexander A."/>
            <person name="An P."/>
            <person name="Anderson E."/>
            <person name="Anderson S."/>
            <person name="Arachi H."/>
            <person name="Azer M."/>
            <person name="Bachantsang P."/>
            <person name="Barry A."/>
            <person name="Bayul T."/>
            <person name="Berlin A."/>
            <person name="Bessette D."/>
            <person name="Bloom T."/>
            <person name="Blye J."/>
            <person name="Boguslavskiy L."/>
            <person name="Bonnet C."/>
            <person name="Boukhgalter B."/>
            <person name="Bourzgui I."/>
            <person name="Brown A."/>
            <person name="Cahill P."/>
            <person name="Channer S."/>
            <person name="Cheshatsang Y."/>
            <person name="Chuda L."/>
            <person name="Citroen M."/>
            <person name="Collymore A."/>
            <person name="Cooke P."/>
            <person name="Costello M."/>
            <person name="D'Aco K."/>
            <person name="Daza R."/>
            <person name="De Haan G."/>
            <person name="DeGray S."/>
            <person name="DeMaso C."/>
            <person name="Dhargay N."/>
            <person name="Dooley K."/>
            <person name="Dooley E."/>
            <person name="Doricent M."/>
            <person name="Dorje P."/>
            <person name="Dorjee K."/>
            <person name="Dupes A."/>
            <person name="Elong R."/>
            <person name="Falk J."/>
            <person name="Farina A."/>
            <person name="Faro S."/>
            <person name="Ferguson D."/>
            <person name="Fisher S."/>
            <person name="Foley C.D."/>
            <person name="Franke A."/>
            <person name="Friedrich D."/>
            <person name="Gadbois L."/>
            <person name="Gearin G."/>
            <person name="Gearin C.R."/>
            <person name="Giannoukos G."/>
            <person name="Goode T."/>
            <person name="Graham J."/>
            <person name="Grandbois E."/>
            <person name="Grewal S."/>
            <person name="Gyaltsen K."/>
            <person name="Hafez N."/>
            <person name="Hagos B."/>
            <person name="Hall J."/>
            <person name="Henson C."/>
            <person name="Hollinger A."/>
            <person name="Honan T."/>
            <person name="Huard M.D."/>
            <person name="Hughes L."/>
            <person name="Hurhula B."/>
            <person name="Husby M.E."/>
            <person name="Kamat A."/>
            <person name="Kanga B."/>
            <person name="Kashin S."/>
            <person name="Khazanovich D."/>
            <person name="Kisner P."/>
            <person name="Lance K."/>
            <person name="Lara M."/>
            <person name="Lee W."/>
            <person name="Lennon N."/>
            <person name="Letendre F."/>
            <person name="LeVine R."/>
            <person name="Lipovsky A."/>
            <person name="Liu X."/>
            <person name="Liu J."/>
            <person name="Liu S."/>
            <person name="Lokyitsang T."/>
            <person name="Lokyitsang Y."/>
            <person name="Lubonja R."/>
            <person name="Lui A."/>
            <person name="MacDonald P."/>
            <person name="Magnisalis V."/>
            <person name="Maru K."/>
            <person name="Matthews C."/>
            <person name="McCusker W."/>
            <person name="McDonough S."/>
            <person name="Mehta T."/>
            <person name="Meldrim J."/>
            <person name="Meneus L."/>
            <person name="Mihai O."/>
            <person name="Mihalev A."/>
            <person name="Mihova T."/>
            <person name="Mittelman R."/>
            <person name="Mlenga V."/>
            <person name="Montmayeur A."/>
            <person name="Mulrain L."/>
            <person name="Navidi A."/>
            <person name="Naylor J."/>
            <person name="Negash T."/>
            <person name="Nguyen T."/>
            <person name="Nguyen N."/>
            <person name="Nicol R."/>
            <person name="Norbu C."/>
            <person name="Norbu N."/>
            <person name="Novod N."/>
            <person name="O'Neill B."/>
            <person name="Osman S."/>
            <person name="Markiewicz E."/>
            <person name="Oyono O.L."/>
            <person name="Patti C."/>
            <person name="Phunkhang P."/>
            <person name="Pierre F."/>
            <person name="Priest M."/>
            <person name="Raghuraman S."/>
            <person name="Rege F."/>
            <person name="Reyes R."/>
            <person name="Rise C."/>
            <person name="Rogov P."/>
            <person name="Ross K."/>
            <person name="Ryan E."/>
            <person name="Settipalli S."/>
            <person name="Shea T."/>
            <person name="Sherpa N."/>
            <person name="Shi L."/>
            <person name="Shih D."/>
            <person name="Sparrow T."/>
            <person name="Spaulding J."/>
            <person name="Stalker J."/>
            <person name="Stange-Thomann N."/>
            <person name="Stavropoulos S."/>
            <person name="Stone C."/>
            <person name="Strader C."/>
            <person name="Tesfaye S."/>
            <person name="Thomson T."/>
            <person name="Thoulutsang Y."/>
            <person name="Thoulutsang D."/>
            <person name="Topham K."/>
            <person name="Topping I."/>
            <person name="Tsamla T."/>
            <person name="Vassiliev H."/>
            <person name="Vo A."/>
            <person name="Wangchuk T."/>
            <person name="Wangdi T."/>
            <person name="Weiand M."/>
            <person name="Wilkinson J."/>
            <person name="Wilson A."/>
            <person name="Yadav S."/>
            <person name="Young G."/>
            <person name="Yu Q."/>
            <person name="Zembek L."/>
            <person name="Zhong D."/>
            <person name="Zimmer A."/>
            <person name="Zwirko Z."/>
            <person name="Jaffe D.B."/>
            <person name="Alvarez P."/>
            <person name="Brockman W."/>
            <person name="Butler J."/>
            <person name="Chin C."/>
            <person name="Gnerre S."/>
            <person name="Grabherr M."/>
            <person name="Kleber M."/>
            <person name="Mauceli E."/>
            <person name="MacCallum I."/>
        </authorList>
    </citation>
    <scope>NUCLEOTIDE SEQUENCE [LARGE SCALE GENOMIC DNA]</scope>
    <source>
        <strain evidence="3">Tucson 15287-2541.00</strain>
    </source>
</reference>
<dbReference type="eggNOG" id="KOG3641">
    <property type="taxonomic scope" value="Eukaryota"/>
</dbReference>